<keyword evidence="3" id="KW-1185">Reference proteome</keyword>
<evidence type="ECO:0000313" key="3">
    <source>
        <dbReference type="Proteomes" id="UP000000849"/>
    </source>
</evidence>
<gene>
    <name evidence="2" type="ordered locus">Cfla_3370</name>
</gene>
<evidence type="ECO:0000313" key="2">
    <source>
        <dbReference type="EMBL" id="ADG76249.1"/>
    </source>
</evidence>
<dbReference type="KEGG" id="cfl:Cfla_3370"/>
<evidence type="ECO:0000256" key="1">
    <source>
        <dbReference type="SAM" id="MobiDB-lite"/>
    </source>
</evidence>
<protein>
    <submittedName>
        <fullName evidence="2">NERD domain-containing protein</fullName>
    </submittedName>
</protein>
<dbReference type="HOGENOM" id="CLU_088198_0_0_11"/>
<sequence>MSTHEHADVRRGRSAARHGLPSWARHTGGTVAVAGLLHGVARDGWTTLDDTRHPGGATGATGHVLVGPGGVVVVDVRPAAGRRHDAAAVAEGEQAAARSAAVVTSLLAPRHRSAVRSVVCLVDGSRPGGDVVRDAVAAGAHPGAGAAGAVVAGQEGLTAWLRALPARLHAQDVAGLAQHLDLALALPPDVLTTHALETDRRVTRRRAVGPLTAAAPPDVARSTALGLALRACVVVSTVWLAWVFTTAPLGLG</sequence>
<dbReference type="Proteomes" id="UP000000849">
    <property type="component" value="Chromosome"/>
</dbReference>
<feature type="compositionally biased region" description="Basic and acidic residues" evidence="1">
    <location>
        <begin position="1"/>
        <end position="11"/>
    </location>
</feature>
<name>D5UCL4_CELFN</name>
<dbReference type="STRING" id="446466.Cfla_3370"/>
<dbReference type="EMBL" id="CP001964">
    <property type="protein sequence ID" value="ADG76249.1"/>
    <property type="molecule type" value="Genomic_DNA"/>
</dbReference>
<proteinExistence type="predicted"/>
<reference evidence="2 3" key="1">
    <citation type="journal article" date="2010" name="Stand. Genomic Sci.">
        <title>Complete genome sequence of Cellulomonas flavigena type strain (134).</title>
        <authorList>
            <person name="Abt B."/>
            <person name="Foster B."/>
            <person name="Lapidus A."/>
            <person name="Clum A."/>
            <person name="Sun H."/>
            <person name="Pukall R."/>
            <person name="Lucas S."/>
            <person name="Glavina Del Rio T."/>
            <person name="Nolan M."/>
            <person name="Tice H."/>
            <person name="Cheng J.F."/>
            <person name="Pitluck S."/>
            <person name="Liolios K."/>
            <person name="Ivanova N."/>
            <person name="Mavromatis K."/>
            <person name="Ovchinnikova G."/>
            <person name="Pati A."/>
            <person name="Goodwin L."/>
            <person name="Chen A."/>
            <person name="Palaniappan K."/>
            <person name="Land M."/>
            <person name="Hauser L."/>
            <person name="Chang Y.J."/>
            <person name="Jeffries C.D."/>
            <person name="Rohde M."/>
            <person name="Goker M."/>
            <person name="Woyke T."/>
            <person name="Bristow J."/>
            <person name="Eisen J.A."/>
            <person name="Markowitz V."/>
            <person name="Hugenholtz P."/>
            <person name="Kyrpides N.C."/>
            <person name="Klenk H.P."/>
        </authorList>
    </citation>
    <scope>NUCLEOTIDE SEQUENCE [LARGE SCALE GENOMIC DNA]</scope>
    <source>
        <strain evidence="3">ATCC 482 / DSM 20109 / BCRC 11376 / JCM 18109 / NBRC 3775 / NCIMB 8073 / NRS 134</strain>
    </source>
</reference>
<dbReference type="RefSeq" id="WP_013118578.1">
    <property type="nucleotide sequence ID" value="NC_014151.1"/>
</dbReference>
<organism evidence="2 3">
    <name type="scientific">Cellulomonas flavigena (strain ATCC 482 / DSM 20109 / BCRC 11376 / JCM 18109 / NBRC 3775 / NCIMB 8073 / NRS 134)</name>
    <dbReference type="NCBI Taxonomy" id="446466"/>
    <lineage>
        <taxon>Bacteria</taxon>
        <taxon>Bacillati</taxon>
        <taxon>Actinomycetota</taxon>
        <taxon>Actinomycetes</taxon>
        <taxon>Micrococcales</taxon>
        <taxon>Cellulomonadaceae</taxon>
        <taxon>Cellulomonas</taxon>
    </lineage>
</organism>
<accession>D5UCL4</accession>
<dbReference type="AlphaFoldDB" id="D5UCL4"/>
<feature type="region of interest" description="Disordered" evidence="1">
    <location>
        <begin position="1"/>
        <end position="23"/>
    </location>
</feature>